<evidence type="ECO:0000313" key="3">
    <source>
        <dbReference type="EMBL" id="GIE43866.1"/>
    </source>
</evidence>
<evidence type="ECO:0000313" key="5">
    <source>
        <dbReference type="Proteomes" id="UP000590511"/>
    </source>
</evidence>
<organism evidence="4 5">
    <name type="scientific">Actinoplanes lobatus</name>
    <dbReference type="NCBI Taxonomy" id="113568"/>
    <lineage>
        <taxon>Bacteria</taxon>
        <taxon>Bacillati</taxon>
        <taxon>Actinomycetota</taxon>
        <taxon>Actinomycetes</taxon>
        <taxon>Micromonosporales</taxon>
        <taxon>Micromonosporaceae</taxon>
        <taxon>Actinoplanes</taxon>
    </lineage>
</organism>
<keyword evidence="1" id="KW-0378">Hydrolase</keyword>
<name>A0A7W7HHY8_9ACTN</name>
<dbReference type="InterPro" id="IPR005754">
    <property type="entry name" value="Sortase"/>
</dbReference>
<dbReference type="AlphaFoldDB" id="A0A7W7HHY8"/>
<proteinExistence type="predicted"/>
<reference evidence="3 6" key="2">
    <citation type="submission" date="2021-01" db="EMBL/GenBank/DDBJ databases">
        <title>Whole genome shotgun sequence of Actinoplanes lobatus NBRC 12513.</title>
        <authorList>
            <person name="Komaki H."/>
            <person name="Tamura T."/>
        </authorList>
    </citation>
    <scope>NUCLEOTIDE SEQUENCE [LARGE SCALE GENOMIC DNA]</scope>
    <source>
        <strain evidence="3 6">NBRC 12513</strain>
    </source>
</reference>
<feature type="region of interest" description="Disordered" evidence="2">
    <location>
        <begin position="49"/>
        <end position="85"/>
    </location>
</feature>
<dbReference type="InterPro" id="IPR023365">
    <property type="entry name" value="Sortase_dom-sf"/>
</dbReference>
<dbReference type="Proteomes" id="UP000631312">
    <property type="component" value="Unassembled WGS sequence"/>
</dbReference>
<evidence type="ECO:0000256" key="2">
    <source>
        <dbReference type="SAM" id="MobiDB-lite"/>
    </source>
</evidence>
<dbReference type="InterPro" id="IPR042001">
    <property type="entry name" value="Sortase_F"/>
</dbReference>
<dbReference type="Proteomes" id="UP000590511">
    <property type="component" value="Unassembled WGS sequence"/>
</dbReference>
<dbReference type="CDD" id="cd05829">
    <property type="entry name" value="Sortase_F"/>
    <property type="match status" value="1"/>
</dbReference>
<gene>
    <name evidence="3" type="ORF">Alo02nite_67640</name>
    <name evidence="4" type="ORF">BJ964_004618</name>
</gene>
<dbReference type="Gene3D" id="2.40.260.10">
    <property type="entry name" value="Sortase"/>
    <property type="match status" value="1"/>
</dbReference>
<evidence type="ECO:0000313" key="6">
    <source>
        <dbReference type="Proteomes" id="UP000631312"/>
    </source>
</evidence>
<dbReference type="GO" id="GO:0016787">
    <property type="term" value="F:hydrolase activity"/>
    <property type="evidence" value="ECO:0007669"/>
    <property type="project" value="UniProtKB-KW"/>
</dbReference>
<sequence length="236" mass="24431">MPRVHDRRAAAFAAVLALLGTATVTLGLRTEDTGPVPPSLAAEAVGASLTPSGSAAGGEEEKEAARGKKGNDAAGGGKDVGARGMTRSVPVRLEIPSIGVDTELMTLGLRDDGTLEVPPLRGDAPAGWYRHSPTPGEVGASVLAGHVDSARDGPAVFHRLGEARPGDPVAVRRTDGSVARFTVTKVATYPKRDFPSDQVYAPLDRPGLRLITCGGVFDRGRGSYRSNIVVFAEALS</sequence>
<dbReference type="EMBL" id="BOMP01000113">
    <property type="protein sequence ID" value="GIE43866.1"/>
    <property type="molecule type" value="Genomic_DNA"/>
</dbReference>
<comment type="caution">
    <text evidence="4">The sequence shown here is derived from an EMBL/GenBank/DDBJ whole genome shotgun (WGS) entry which is preliminary data.</text>
</comment>
<dbReference type="Pfam" id="PF04203">
    <property type="entry name" value="Sortase"/>
    <property type="match status" value="1"/>
</dbReference>
<reference evidence="4 5" key="1">
    <citation type="submission" date="2020-08" db="EMBL/GenBank/DDBJ databases">
        <title>Sequencing the genomes of 1000 actinobacteria strains.</title>
        <authorList>
            <person name="Klenk H.-P."/>
        </authorList>
    </citation>
    <scope>NUCLEOTIDE SEQUENCE [LARGE SCALE GENOMIC DNA]</scope>
    <source>
        <strain evidence="4 5">DSM 43150</strain>
    </source>
</reference>
<dbReference type="NCBIfam" id="NF033748">
    <property type="entry name" value="class_F_sortase"/>
    <property type="match status" value="1"/>
</dbReference>
<accession>A0A7W7HHY8</accession>
<dbReference type="EMBL" id="JACHNC010000001">
    <property type="protein sequence ID" value="MBB4750457.1"/>
    <property type="molecule type" value="Genomic_DNA"/>
</dbReference>
<evidence type="ECO:0000256" key="1">
    <source>
        <dbReference type="ARBA" id="ARBA00022801"/>
    </source>
</evidence>
<keyword evidence="6" id="KW-1185">Reference proteome</keyword>
<dbReference type="RefSeq" id="WP_188122628.1">
    <property type="nucleotide sequence ID" value="NZ_BOMP01000113.1"/>
</dbReference>
<dbReference type="SUPFAM" id="SSF63817">
    <property type="entry name" value="Sortase"/>
    <property type="match status" value="1"/>
</dbReference>
<protein>
    <submittedName>
        <fullName evidence="4">Sortase (Surface protein transpeptidase)</fullName>
    </submittedName>
</protein>
<evidence type="ECO:0000313" key="4">
    <source>
        <dbReference type="EMBL" id="MBB4750457.1"/>
    </source>
</evidence>